<feature type="chain" id="PRO_5040918191" evidence="1">
    <location>
        <begin position="18"/>
        <end position="210"/>
    </location>
</feature>
<dbReference type="OrthoDB" id="5985073at2759"/>
<evidence type="ECO:0000256" key="1">
    <source>
        <dbReference type="SAM" id="SignalP"/>
    </source>
</evidence>
<evidence type="ECO:0000313" key="3">
    <source>
        <dbReference type="Proteomes" id="UP001150569"/>
    </source>
</evidence>
<sequence length="210" mass="22781">MRYHYLTLLVLLAVTAAKVDTSGSSAKITFFDSAFSSLHKSSTKDSHITVCAVGSVSPTTTLQIPKSLAEETAAKGSAKIDGSWYSLLEKNKGPNACYTKGGAALSEHDKVLEPFVSVNAGGIPIGTKLFVPQLKGHRVNLVQNHSGFLLVDRNTAPAGTLAIYTYSSENAHYLKDLRGKTVKYQIVDSKRKDLTEEIKYSYSMAPEKHI</sequence>
<dbReference type="Proteomes" id="UP001150569">
    <property type="component" value="Unassembled WGS sequence"/>
</dbReference>
<name>A0A9W8ACP9_9FUNG</name>
<feature type="signal peptide" evidence="1">
    <location>
        <begin position="1"/>
        <end position="17"/>
    </location>
</feature>
<dbReference type="AlphaFoldDB" id="A0A9W8ACP9"/>
<gene>
    <name evidence="2" type="ORF">IWQ60_002210</name>
</gene>
<dbReference type="EMBL" id="JANBPT010000081">
    <property type="protein sequence ID" value="KAJ1928265.1"/>
    <property type="molecule type" value="Genomic_DNA"/>
</dbReference>
<keyword evidence="3" id="KW-1185">Reference proteome</keyword>
<organism evidence="2 3">
    <name type="scientific">Tieghemiomyces parasiticus</name>
    <dbReference type="NCBI Taxonomy" id="78921"/>
    <lineage>
        <taxon>Eukaryota</taxon>
        <taxon>Fungi</taxon>
        <taxon>Fungi incertae sedis</taxon>
        <taxon>Zoopagomycota</taxon>
        <taxon>Kickxellomycotina</taxon>
        <taxon>Dimargaritomycetes</taxon>
        <taxon>Dimargaritales</taxon>
        <taxon>Dimargaritaceae</taxon>
        <taxon>Tieghemiomyces</taxon>
    </lineage>
</organism>
<proteinExistence type="predicted"/>
<accession>A0A9W8ACP9</accession>
<evidence type="ECO:0000313" key="2">
    <source>
        <dbReference type="EMBL" id="KAJ1928265.1"/>
    </source>
</evidence>
<protein>
    <submittedName>
        <fullName evidence="2">Uncharacterized protein</fullName>
    </submittedName>
</protein>
<reference evidence="2" key="1">
    <citation type="submission" date="2022-07" db="EMBL/GenBank/DDBJ databases">
        <title>Phylogenomic reconstructions and comparative analyses of Kickxellomycotina fungi.</title>
        <authorList>
            <person name="Reynolds N.K."/>
            <person name="Stajich J.E."/>
            <person name="Barry K."/>
            <person name="Grigoriev I.V."/>
            <person name="Crous P."/>
            <person name="Smith M.E."/>
        </authorList>
    </citation>
    <scope>NUCLEOTIDE SEQUENCE</scope>
    <source>
        <strain evidence="2">RSA 861</strain>
    </source>
</reference>
<keyword evidence="1" id="KW-0732">Signal</keyword>
<comment type="caution">
    <text evidence="2">The sequence shown here is derived from an EMBL/GenBank/DDBJ whole genome shotgun (WGS) entry which is preliminary data.</text>
</comment>